<dbReference type="PANTHER" id="PTHR47099:SF1">
    <property type="entry name" value="METHYLCOBAMIDE:COM METHYLTRANSFERASE MTBA"/>
    <property type="match status" value="1"/>
</dbReference>
<dbReference type="GO" id="GO:0006779">
    <property type="term" value="P:porphyrin-containing compound biosynthetic process"/>
    <property type="evidence" value="ECO:0007669"/>
    <property type="project" value="InterPro"/>
</dbReference>
<organism evidence="2 3">
    <name type="scientific">Candidatus Merdimorpha stercoravium</name>
    <dbReference type="NCBI Taxonomy" id="2840863"/>
    <lineage>
        <taxon>Bacteria</taxon>
        <taxon>Pseudomonadati</taxon>
        <taxon>Bacteroidota</taxon>
        <taxon>Flavobacteriia</taxon>
        <taxon>Flavobacteriales</taxon>
        <taxon>Candidatus Merdimorpha</taxon>
    </lineage>
</organism>
<dbReference type="InterPro" id="IPR000257">
    <property type="entry name" value="Uroporphyrinogen_deCOase"/>
</dbReference>
<accession>A0A9D1H8H0</accession>
<comment type="caution">
    <text evidence="2">The sequence shown here is derived from an EMBL/GenBank/DDBJ whole genome shotgun (WGS) entry which is preliminary data.</text>
</comment>
<dbReference type="GO" id="GO:0004853">
    <property type="term" value="F:uroporphyrinogen decarboxylase activity"/>
    <property type="evidence" value="ECO:0007669"/>
    <property type="project" value="InterPro"/>
</dbReference>
<dbReference type="PANTHER" id="PTHR47099">
    <property type="entry name" value="METHYLCOBAMIDE:COM METHYLTRANSFERASE MTBA"/>
    <property type="match status" value="1"/>
</dbReference>
<name>A0A9D1H8H0_9FLAO</name>
<gene>
    <name evidence="2" type="ORF">IAC44_01040</name>
</gene>
<protein>
    <recommendedName>
        <fullName evidence="1">Uroporphyrinogen decarboxylase (URO-D) domain-containing protein</fullName>
    </recommendedName>
</protein>
<dbReference type="InterPro" id="IPR038071">
    <property type="entry name" value="UROD/MetE-like_sf"/>
</dbReference>
<dbReference type="Proteomes" id="UP000824161">
    <property type="component" value="Unassembled WGS sequence"/>
</dbReference>
<dbReference type="Pfam" id="PF01208">
    <property type="entry name" value="URO-D"/>
    <property type="match status" value="1"/>
</dbReference>
<dbReference type="InterPro" id="IPR052024">
    <property type="entry name" value="Methanogen_methyltrans"/>
</dbReference>
<reference evidence="2" key="2">
    <citation type="journal article" date="2021" name="PeerJ">
        <title>Extensive microbial diversity within the chicken gut microbiome revealed by metagenomics and culture.</title>
        <authorList>
            <person name="Gilroy R."/>
            <person name="Ravi A."/>
            <person name="Getino M."/>
            <person name="Pursley I."/>
            <person name="Horton D.L."/>
            <person name="Alikhan N.F."/>
            <person name="Baker D."/>
            <person name="Gharbi K."/>
            <person name="Hall N."/>
            <person name="Watson M."/>
            <person name="Adriaenssens E.M."/>
            <person name="Foster-Nyarko E."/>
            <person name="Jarju S."/>
            <person name="Secka A."/>
            <person name="Antonio M."/>
            <person name="Oren A."/>
            <person name="Chaudhuri R.R."/>
            <person name="La Ragione R."/>
            <person name="Hildebrand F."/>
            <person name="Pallen M.J."/>
        </authorList>
    </citation>
    <scope>NUCLEOTIDE SEQUENCE</scope>
    <source>
        <strain evidence="2">1383</strain>
    </source>
</reference>
<evidence type="ECO:0000259" key="1">
    <source>
        <dbReference type="Pfam" id="PF01208"/>
    </source>
</evidence>
<dbReference type="EMBL" id="DVLY01000023">
    <property type="protein sequence ID" value="HIT97403.1"/>
    <property type="molecule type" value="Genomic_DNA"/>
</dbReference>
<feature type="domain" description="Uroporphyrinogen decarboxylase (URO-D)" evidence="1">
    <location>
        <begin position="156"/>
        <end position="377"/>
    </location>
</feature>
<proteinExistence type="predicted"/>
<evidence type="ECO:0000313" key="3">
    <source>
        <dbReference type="Proteomes" id="UP000824161"/>
    </source>
</evidence>
<dbReference type="Gene3D" id="3.20.20.210">
    <property type="match status" value="1"/>
</dbReference>
<sequence>MSTSHRERVVAAMNLQKPDRVPLMCQFSIGAMMNHLHPDPVAFWYDQKTFADGLIELCRRFRFDGILVSLHGHSDYWKKDLIARKDLGEGRVELQYPDRKELHSWEDLPMVTFLQPRPNKDIESIDIDKDIPDTLDYIPVSHNLYFHLDRDNLFGIFDYLQEKTAGEYSIHGEITSPLDYFLDTLGYENGLIAMMLDPEKCEKILAKYTVMIRDLAVAMCRKDIDAIKISSPFAGMGFISTDFYRQFVLPFEKQIVQAIRQTGKHAYIHTCGSIGDRLEVMCESGLSGLECLDPPPVGNVDLEDAFNRVGDRIFIKGNIDSVNTLLLGDDEKVRRDVGKIIEIGKRKGKGFILSTACSIAPKVSEEHLLMLSQLVEEQGYY</sequence>
<reference evidence="2" key="1">
    <citation type="submission" date="2020-10" db="EMBL/GenBank/DDBJ databases">
        <authorList>
            <person name="Gilroy R."/>
        </authorList>
    </citation>
    <scope>NUCLEOTIDE SEQUENCE</scope>
    <source>
        <strain evidence="2">1383</strain>
    </source>
</reference>
<dbReference type="SUPFAM" id="SSF51726">
    <property type="entry name" value="UROD/MetE-like"/>
    <property type="match status" value="1"/>
</dbReference>
<evidence type="ECO:0000313" key="2">
    <source>
        <dbReference type="EMBL" id="HIT97403.1"/>
    </source>
</evidence>
<dbReference type="AlphaFoldDB" id="A0A9D1H8H0"/>